<dbReference type="Proteomes" id="UP001152759">
    <property type="component" value="Chromosome 4"/>
</dbReference>
<dbReference type="SUPFAM" id="SSF52317">
    <property type="entry name" value="Class I glutamine amidotransferase-like"/>
    <property type="match status" value="1"/>
</dbReference>
<sequence>MFYKTMSVWIVIVLWSFHEKDSFVLASDRPIVGVVSLELTGILKTKFPLHDAYIAASYVKAIESSGGRVVPVKIGQSEEYYRRMFNSINGLLIPGGNTFFNGTDNFFTASRLLVQLAMQANDRMHFPILAICLGFELLVHLANNEQEIRKRCDGLIDVNVPLHFTKKSKSSSLFRNAPRRITSTLRSNVPYNYHIWCIYSEDFKNSQSNVDWKILTTSFDQLRSPFVSTIEHKKFPIVGVQFHPEKHAYEWRENKHYLHTPEAIEAGRYFFNWLVEQSKLNDQSFVSYHDELRSLIFNYHPTFSGAYNLSYTEMYLFKTEGSGEVPPYFLTP</sequence>
<protein>
    <recommendedName>
        <fullName evidence="3 8">folate gamma-glutamyl hydrolase</fullName>
        <ecNumber evidence="3 8">3.4.19.9</ecNumber>
    </recommendedName>
</protein>
<keyword evidence="6 8" id="KW-0378">Hydrolase</keyword>
<dbReference type="GO" id="GO:0005773">
    <property type="term" value="C:vacuole"/>
    <property type="evidence" value="ECO:0007669"/>
    <property type="project" value="TreeGrafter"/>
</dbReference>
<evidence type="ECO:0000256" key="5">
    <source>
        <dbReference type="ARBA" id="ARBA00022729"/>
    </source>
</evidence>
<evidence type="ECO:0000256" key="7">
    <source>
        <dbReference type="PIRSR" id="PIRSR615527-1"/>
    </source>
</evidence>
<feature type="chain" id="PRO_5040235270" description="folate gamma-glutamyl hydrolase" evidence="9">
    <location>
        <begin position="23"/>
        <end position="332"/>
    </location>
</feature>
<dbReference type="GO" id="GO:0005576">
    <property type="term" value="C:extracellular region"/>
    <property type="evidence" value="ECO:0007669"/>
    <property type="project" value="UniProtKB-SubCell"/>
</dbReference>
<comment type="subcellular location">
    <subcellularLocation>
        <location evidence="1">Secreted</location>
        <location evidence="1">Extracellular space</location>
    </subcellularLocation>
</comment>
<evidence type="ECO:0000256" key="8">
    <source>
        <dbReference type="PROSITE-ProRule" id="PRU00607"/>
    </source>
</evidence>
<dbReference type="InterPro" id="IPR029062">
    <property type="entry name" value="Class_I_gatase-like"/>
</dbReference>
<reference evidence="10" key="1">
    <citation type="submission" date="2021-12" db="EMBL/GenBank/DDBJ databases">
        <authorList>
            <person name="King R."/>
        </authorList>
    </citation>
    <scope>NUCLEOTIDE SEQUENCE</scope>
</reference>
<evidence type="ECO:0000313" key="10">
    <source>
        <dbReference type="EMBL" id="CAH0771306.1"/>
    </source>
</evidence>
<dbReference type="GO" id="GO:0046900">
    <property type="term" value="P:tetrahydrofolylpolyglutamate metabolic process"/>
    <property type="evidence" value="ECO:0007669"/>
    <property type="project" value="TreeGrafter"/>
</dbReference>
<dbReference type="InterPro" id="IPR011697">
    <property type="entry name" value="Peptidase_C26"/>
</dbReference>
<name>A0A9P0G593_BEMTA</name>
<feature type="active site" evidence="8">
    <location>
        <position position="243"/>
    </location>
</feature>
<dbReference type="InterPro" id="IPR015527">
    <property type="entry name" value="Pept_C26_g-glut_hydrolase"/>
</dbReference>
<evidence type="ECO:0000256" key="1">
    <source>
        <dbReference type="ARBA" id="ARBA00004239"/>
    </source>
</evidence>
<comment type="similarity">
    <text evidence="2">Belongs to the peptidase C26 family.</text>
</comment>
<keyword evidence="5 9" id="KW-0732">Signal</keyword>
<evidence type="ECO:0000256" key="2">
    <source>
        <dbReference type="ARBA" id="ARBA00011083"/>
    </source>
</evidence>
<keyword evidence="4" id="KW-0964">Secreted</keyword>
<feature type="signal peptide" evidence="9">
    <location>
        <begin position="1"/>
        <end position="22"/>
    </location>
</feature>
<evidence type="ECO:0000256" key="4">
    <source>
        <dbReference type="ARBA" id="ARBA00022525"/>
    </source>
</evidence>
<dbReference type="PROSITE" id="PS51275">
    <property type="entry name" value="PEPTIDASE_C26_GGH"/>
    <property type="match status" value="1"/>
</dbReference>
<proteinExistence type="inferred from homology"/>
<evidence type="ECO:0000256" key="6">
    <source>
        <dbReference type="ARBA" id="ARBA00022801"/>
    </source>
</evidence>
<dbReference type="PANTHER" id="PTHR11315">
    <property type="entry name" value="PROTEASE FAMILY C26 GAMMA-GLUTAMYL HYDROLASE"/>
    <property type="match status" value="1"/>
</dbReference>
<dbReference type="GO" id="GO:0034722">
    <property type="term" value="F:gamma-glutamyl-peptidase activity"/>
    <property type="evidence" value="ECO:0007669"/>
    <property type="project" value="UniProtKB-UniRule"/>
</dbReference>
<accession>A0A9P0G593</accession>
<dbReference type="Pfam" id="PF07722">
    <property type="entry name" value="Peptidase_C26"/>
    <property type="match status" value="1"/>
</dbReference>
<gene>
    <name evidence="10" type="ORF">BEMITA_LOCUS8071</name>
</gene>
<evidence type="ECO:0000313" key="11">
    <source>
        <dbReference type="Proteomes" id="UP001152759"/>
    </source>
</evidence>
<evidence type="ECO:0000256" key="9">
    <source>
        <dbReference type="SAM" id="SignalP"/>
    </source>
</evidence>
<dbReference type="PROSITE" id="PS51273">
    <property type="entry name" value="GATASE_TYPE_1"/>
    <property type="match status" value="1"/>
</dbReference>
<dbReference type="EMBL" id="OU963865">
    <property type="protein sequence ID" value="CAH0771306.1"/>
    <property type="molecule type" value="Genomic_DNA"/>
</dbReference>
<dbReference type="AlphaFoldDB" id="A0A9P0G593"/>
<evidence type="ECO:0000256" key="3">
    <source>
        <dbReference type="ARBA" id="ARBA00012886"/>
    </source>
</evidence>
<dbReference type="PANTHER" id="PTHR11315:SF0">
    <property type="entry name" value="FOLATE GAMMA-GLUTAMYL HYDROLASE"/>
    <property type="match status" value="1"/>
</dbReference>
<dbReference type="KEGG" id="btab:109043775"/>
<dbReference type="Gene3D" id="3.40.50.880">
    <property type="match status" value="1"/>
</dbReference>
<comment type="catalytic activity">
    <reaction evidence="8">
        <text>(6S)-5,6,7,8-tetrahydrofolyl-(gamma-L-Glu)(n) + (n-1) H2O = (6S)-5,6,7,8-tetrahydrofolate + (n-1) L-glutamate</text>
        <dbReference type="Rhea" id="RHEA:56784"/>
        <dbReference type="Rhea" id="RHEA-COMP:14738"/>
        <dbReference type="ChEBI" id="CHEBI:15377"/>
        <dbReference type="ChEBI" id="CHEBI:29985"/>
        <dbReference type="ChEBI" id="CHEBI:57453"/>
        <dbReference type="ChEBI" id="CHEBI:141005"/>
        <dbReference type="EC" id="3.4.19.9"/>
    </reaction>
</comment>
<dbReference type="EC" id="3.4.19.9" evidence="3 8"/>
<organism evidence="10 11">
    <name type="scientific">Bemisia tabaci</name>
    <name type="common">Sweetpotato whitefly</name>
    <name type="synonym">Aleurodes tabaci</name>
    <dbReference type="NCBI Taxonomy" id="7038"/>
    <lineage>
        <taxon>Eukaryota</taxon>
        <taxon>Metazoa</taxon>
        <taxon>Ecdysozoa</taxon>
        <taxon>Arthropoda</taxon>
        <taxon>Hexapoda</taxon>
        <taxon>Insecta</taxon>
        <taxon>Pterygota</taxon>
        <taxon>Neoptera</taxon>
        <taxon>Paraneoptera</taxon>
        <taxon>Hemiptera</taxon>
        <taxon>Sternorrhyncha</taxon>
        <taxon>Aleyrodoidea</taxon>
        <taxon>Aleyrodidae</taxon>
        <taxon>Aleyrodinae</taxon>
        <taxon>Bemisia</taxon>
    </lineage>
</organism>
<keyword evidence="11" id="KW-1185">Reference proteome</keyword>
<feature type="active site" description="Proton donor" evidence="7">
    <location>
        <position position="243"/>
    </location>
</feature>
<feature type="active site" description="Nucleophile" evidence="7 8">
    <location>
        <position position="132"/>
    </location>
</feature>